<feature type="signal peptide" evidence="2">
    <location>
        <begin position="1"/>
        <end position="20"/>
    </location>
</feature>
<feature type="region of interest" description="Disordered" evidence="1">
    <location>
        <begin position="26"/>
        <end position="50"/>
    </location>
</feature>
<dbReference type="InterPro" id="IPR011042">
    <property type="entry name" value="6-blade_b-propeller_TolB-like"/>
</dbReference>
<evidence type="ECO:0000313" key="4">
    <source>
        <dbReference type="EMBL" id="GAA4359438.1"/>
    </source>
</evidence>
<comment type="caution">
    <text evidence="4">The sequence shown here is derived from an EMBL/GenBank/DDBJ whole genome shotgun (WGS) entry which is preliminary data.</text>
</comment>
<dbReference type="InterPro" id="IPR054539">
    <property type="entry name" value="Beta-prop_PDH"/>
</dbReference>
<organism evidence="4 5">
    <name type="scientific">Hymenobacter saemangeumensis</name>
    <dbReference type="NCBI Taxonomy" id="1084522"/>
    <lineage>
        <taxon>Bacteria</taxon>
        <taxon>Pseudomonadati</taxon>
        <taxon>Bacteroidota</taxon>
        <taxon>Cytophagia</taxon>
        <taxon>Cytophagales</taxon>
        <taxon>Hymenobacteraceae</taxon>
        <taxon>Hymenobacter</taxon>
    </lineage>
</organism>
<gene>
    <name evidence="4" type="ORF">GCM10023185_26050</name>
</gene>
<dbReference type="PANTHER" id="PTHR19328:SF55">
    <property type="entry name" value="BLR6566 PROTEIN"/>
    <property type="match status" value="1"/>
</dbReference>
<evidence type="ECO:0000256" key="2">
    <source>
        <dbReference type="SAM" id="SignalP"/>
    </source>
</evidence>
<proteinExistence type="predicted"/>
<accession>A0ABP8III6</accession>
<dbReference type="PROSITE" id="PS51257">
    <property type="entry name" value="PROKAR_LIPOPROTEIN"/>
    <property type="match status" value="1"/>
</dbReference>
<evidence type="ECO:0000256" key="1">
    <source>
        <dbReference type="SAM" id="MobiDB-lite"/>
    </source>
</evidence>
<dbReference type="EMBL" id="BAABGZ010000029">
    <property type="protein sequence ID" value="GAA4359438.1"/>
    <property type="molecule type" value="Genomic_DNA"/>
</dbReference>
<dbReference type="SUPFAM" id="SSF50952">
    <property type="entry name" value="Soluble quinoprotein glucose dehydrogenase"/>
    <property type="match status" value="1"/>
</dbReference>
<reference evidence="5" key="1">
    <citation type="journal article" date="2019" name="Int. J. Syst. Evol. Microbiol.">
        <title>The Global Catalogue of Microorganisms (GCM) 10K type strain sequencing project: providing services to taxonomists for standard genome sequencing and annotation.</title>
        <authorList>
            <consortium name="The Broad Institute Genomics Platform"/>
            <consortium name="The Broad Institute Genome Sequencing Center for Infectious Disease"/>
            <person name="Wu L."/>
            <person name="Ma J."/>
        </authorList>
    </citation>
    <scope>NUCLEOTIDE SEQUENCE [LARGE SCALE GENOMIC DNA]</scope>
    <source>
        <strain evidence="5">JCM 17923</strain>
    </source>
</reference>
<feature type="compositionally biased region" description="Polar residues" evidence="1">
    <location>
        <begin position="34"/>
        <end position="43"/>
    </location>
</feature>
<protein>
    <submittedName>
        <fullName evidence="4">Sorbosone dehydrogenase family protein</fullName>
    </submittedName>
</protein>
<dbReference type="PANTHER" id="PTHR19328">
    <property type="entry name" value="HEDGEHOG-INTERACTING PROTEIN"/>
    <property type="match status" value="1"/>
</dbReference>
<feature type="domain" description="Pyrroloquinoline quinone-dependent pyranose dehydrogenase beta-propeller" evidence="3">
    <location>
        <begin position="74"/>
        <end position="291"/>
    </location>
</feature>
<dbReference type="Gene3D" id="2.120.10.30">
    <property type="entry name" value="TolB, C-terminal domain"/>
    <property type="match status" value="1"/>
</dbReference>
<keyword evidence="2" id="KW-0732">Signal</keyword>
<dbReference type="Pfam" id="PF22807">
    <property type="entry name" value="TrAA12"/>
    <property type="match status" value="2"/>
</dbReference>
<evidence type="ECO:0000259" key="3">
    <source>
        <dbReference type="Pfam" id="PF22807"/>
    </source>
</evidence>
<dbReference type="Proteomes" id="UP001501153">
    <property type="component" value="Unassembled WGS sequence"/>
</dbReference>
<evidence type="ECO:0000313" key="5">
    <source>
        <dbReference type="Proteomes" id="UP001501153"/>
    </source>
</evidence>
<dbReference type="InterPro" id="IPR011041">
    <property type="entry name" value="Quinoprot_gluc/sorb_DH_b-prop"/>
</dbReference>
<feature type="chain" id="PRO_5047402461" evidence="2">
    <location>
        <begin position="21"/>
        <end position="446"/>
    </location>
</feature>
<dbReference type="RefSeq" id="WP_345236498.1">
    <property type="nucleotide sequence ID" value="NZ_BAABGZ010000029.1"/>
</dbReference>
<sequence length="446" mass="47885">MSFRLSLFPAFLLAAVAACSQPSKREKQEAAADNPSQTVTTPAGQAVPLPAPYTSKSVRNFVKVTGWPAGKTPTAPAGFTVTEYAASLEHPRWVYVAPNGDVLVAESATVPKSLPMKAVAKLGLDKSKTLRSESPNRITLFRDGDGDGRPERREVFLSGLNQPLGMLVLGSYFYVANTDGVLRFPYQAGATKISGEGQKILELPAGGYNNHWTRNLLAAPDGQKIYVSVGSASNVMEHGAKEEIRRANILQINPDGTGEKIFASGLRNPVGMDWAPGTTTLWTAVNERDELGDELVPDYLTSVREGGFYGWPYAYFGPNEDPRRKGEKPELVQKTLVPEVPLGAHTASLGLAFYNQKAFPAKYHGGAFIGQHGSWNRAAFSGYKVVFVPFKNGQPSGPPEDFLTGFLVGNGDDAYGRPVGVATLPDGSLLVADDAGNKVWRVSAAK</sequence>
<feature type="domain" description="Pyrroloquinoline quinone-dependent pyranose dehydrogenase beta-propeller" evidence="3">
    <location>
        <begin position="335"/>
        <end position="443"/>
    </location>
</feature>
<keyword evidence="5" id="KW-1185">Reference proteome</keyword>
<name>A0ABP8III6_9BACT</name>